<organism evidence="2 3">
    <name type="scientific">Necator americanus</name>
    <name type="common">Human hookworm</name>
    <dbReference type="NCBI Taxonomy" id="51031"/>
    <lineage>
        <taxon>Eukaryota</taxon>
        <taxon>Metazoa</taxon>
        <taxon>Ecdysozoa</taxon>
        <taxon>Nematoda</taxon>
        <taxon>Chromadorea</taxon>
        <taxon>Rhabditida</taxon>
        <taxon>Rhabditina</taxon>
        <taxon>Rhabditomorpha</taxon>
        <taxon>Strongyloidea</taxon>
        <taxon>Ancylostomatidae</taxon>
        <taxon>Bunostominae</taxon>
        <taxon>Necator</taxon>
    </lineage>
</organism>
<dbReference type="SUPFAM" id="SSF56219">
    <property type="entry name" value="DNase I-like"/>
    <property type="match status" value="1"/>
</dbReference>
<dbReference type="Gene3D" id="3.60.10.10">
    <property type="entry name" value="Endonuclease/exonuclease/phosphatase"/>
    <property type="match status" value="1"/>
</dbReference>
<reference evidence="2 3" key="1">
    <citation type="submission" date="2023-08" db="EMBL/GenBank/DDBJ databases">
        <title>A Necator americanus chromosomal reference genome.</title>
        <authorList>
            <person name="Ilik V."/>
            <person name="Petrzelkova K.J."/>
            <person name="Pardy F."/>
            <person name="Fuh T."/>
            <person name="Niatou-Singa F.S."/>
            <person name="Gouil Q."/>
            <person name="Baker L."/>
            <person name="Ritchie M.E."/>
            <person name="Jex A.R."/>
            <person name="Gazzola D."/>
            <person name="Li H."/>
            <person name="Toshio Fujiwara R."/>
            <person name="Zhan B."/>
            <person name="Aroian R.V."/>
            <person name="Pafco B."/>
            <person name="Schwarz E.M."/>
        </authorList>
    </citation>
    <scope>NUCLEOTIDE SEQUENCE [LARGE SCALE GENOMIC DNA]</scope>
    <source>
        <strain evidence="2 3">Aroian</strain>
        <tissue evidence="2">Whole animal</tissue>
    </source>
</reference>
<keyword evidence="3" id="KW-1185">Reference proteome</keyword>
<evidence type="ECO:0000313" key="3">
    <source>
        <dbReference type="Proteomes" id="UP001303046"/>
    </source>
</evidence>
<name>A0ABR1E0L5_NECAM</name>
<evidence type="ECO:0008006" key="4">
    <source>
        <dbReference type="Google" id="ProtNLM"/>
    </source>
</evidence>
<protein>
    <recommendedName>
        <fullName evidence="4">Endonuclease/exonuclease/phosphatase domain-containing protein</fullName>
    </recommendedName>
</protein>
<comment type="caution">
    <text evidence="2">The sequence shown here is derived from an EMBL/GenBank/DDBJ whole genome shotgun (WGS) entry which is preliminary data.</text>
</comment>
<gene>
    <name evidence="2" type="primary">Necator_chrV.g19343</name>
    <name evidence="2" type="ORF">RB195_014551</name>
</gene>
<dbReference type="InterPro" id="IPR036691">
    <property type="entry name" value="Endo/exonu/phosph_ase_sf"/>
</dbReference>
<dbReference type="Proteomes" id="UP001303046">
    <property type="component" value="Unassembled WGS sequence"/>
</dbReference>
<feature type="compositionally biased region" description="Basic residues" evidence="1">
    <location>
        <begin position="1"/>
        <end position="11"/>
    </location>
</feature>
<evidence type="ECO:0000256" key="1">
    <source>
        <dbReference type="SAM" id="MobiDB-lite"/>
    </source>
</evidence>
<proteinExistence type="predicted"/>
<dbReference type="EMBL" id="JAVFWL010000005">
    <property type="protein sequence ID" value="KAK6756217.1"/>
    <property type="molecule type" value="Genomic_DNA"/>
</dbReference>
<feature type="region of interest" description="Disordered" evidence="1">
    <location>
        <begin position="1"/>
        <end position="35"/>
    </location>
</feature>
<feature type="region of interest" description="Disordered" evidence="1">
    <location>
        <begin position="366"/>
        <end position="388"/>
    </location>
</feature>
<evidence type="ECO:0000313" key="2">
    <source>
        <dbReference type="EMBL" id="KAK6756217.1"/>
    </source>
</evidence>
<sequence length="388" mass="44185">MGFRFYAKHSNRKESPDSGGKPGTLAPGSGHQRSDEMMMQAKKIKYDVIGLTETRRHHPLNAVYETGEELLLGTCDSRGVGEVGVLVNMSMAKNIDSFEQLTTRIGCLRMRRCGPTPTSTTFIAYAPTSSYDEEEVEAFCMDLEKFYREDHAFFKVIIGDFNAKVLPDGRRCSTKVLYGIGPSPPPRKIFFHKESRESRQVWREKSQDYHQLGPLRYVSWFLEDSAVDNIDEEYDPLVEHPRTKKVESSKTTKRRRSLETLELIRQRGAAQAAGNQELTSVLARLCREATKEELKERKAELLAEAAEAGKSVRYARRDFASRKTRMTAVRNPRGTTIASRKGMEKIIYDFYSDLFDSHVHLPPDHLREDGHITPDVLPSEIRHPAPTE</sequence>
<accession>A0ABR1E0L5</accession>